<name>A0A7M1AUY2_9BACT</name>
<accession>A0A7M1AUY2</accession>
<dbReference type="EMBL" id="CP041165">
    <property type="protein sequence ID" value="QOP41186.1"/>
    <property type="molecule type" value="Genomic_DNA"/>
</dbReference>
<sequence>MKFFSGFSLQNEQYLFSPFIKKSEVCVCGFSYGAIKAFEYTQKCIKESKRVDTLQLFSPAFFQTKDEKFKRLQLMSYKKNKELYLENFISSCFAPYEKKIVELNDHDTIDDLQKLLEYEWDLEELQKIVDAGVVIEVYLGFEDKIIDAEGAYQFFRQVANVTSFKKANHFLQLN</sequence>
<dbReference type="KEGG" id="smax:FJR03_05295"/>
<dbReference type="SUPFAM" id="SSF53474">
    <property type="entry name" value="alpha/beta-Hydrolases"/>
    <property type="match status" value="1"/>
</dbReference>
<proteinExistence type="predicted"/>
<gene>
    <name evidence="1" type="primary">bioV</name>
    <name evidence="1" type="ORF">FJR03_05295</name>
</gene>
<dbReference type="RefSeq" id="WP_193114606.1">
    <property type="nucleotide sequence ID" value="NZ_CP041165.1"/>
</dbReference>
<dbReference type="AlphaFoldDB" id="A0A7M1AUY2"/>
<protein>
    <submittedName>
        <fullName evidence="1">Pimelyl-ACP methyl ester esterase BioV</fullName>
    </submittedName>
</protein>
<reference evidence="1 2" key="1">
    <citation type="submission" date="2019-06" db="EMBL/GenBank/DDBJ databases">
        <title>Sulfurimonas gotlandica sp. nov., a chemoautotrophic and psychrotolerant epsilonproteobacterium isolated from a pelagic redoxcline, and an emended description of the genus Sulfurimonas.</title>
        <authorList>
            <person name="Wang S."/>
            <person name="Jiang L."/>
            <person name="Shao Z."/>
        </authorList>
    </citation>
    <scope>NUCLEOTIDE SEQUENCE [LARGE SCALE GENOMIC DNA]</scope>
    <source>
        <strain evidence="1 2">B2</strain>
    </source>
</reference>
<evidence type="ECO:0000313" key="2">
    <source>
        <dbReference type="Proteomes" id="UP000593910"/>
    </source>
</evidence>
<evidence type="ECO:0000313" key="1">
    <source>
        <dbReference type="EMBL" id="QOP41186.1"/>
    </source>
</evidence>
<keyword evidence="2" id="KW-1185">Reference proteome</keyword>
<dbReference type="Proteomes" id="UP000593910">
    <property type="component" value="Chromosome"/>
</dbReference>
<dbReference type="NCBIfam" id="NF033854">
    <property type="entry name" value="esterase_BioV"/>
    <property type="match status" value="1"/>
</dbReference>
<dbReference type="InterPro" id="IPR029058">
    <property type="entry name" value="AB_hydrolase_fold"/>
</dbReference>
<organism evidence="1 2">
    <name type="scientific">Sulfurimonas marina</name>
    <dbReference type="NCBI Taxonomy" id="2590551"/>
    <lineage>
        <taxon>Bacteria</taxon>
        <taxon>Pseudomonadati</taxon>
        <taxon>Campylobacterota</taxon>
        <taxon>Epsilonproteobacteria</taxon>
        <taxon>Campylobacterales</taxon>
        <taxon>Sulfurimonadaceae</taxon>
        <taxon>Sulfurimonas</taxon>
    </lineage>
</organism>
<dbReference type="Gene3D" id="3.40.50.1820">
    <property type="entry name" value="alpha/beta hydrolase"/>
    <property type="match status" value="1"/>
</dbReference>